<dbReference type="OrthoDB" id="9774536at2"/>
<keyword evidence="7 8" id="KW-0739">Sodium transport</keyword>
<gene>
    <name evidence="8" type="primary">nqrA</name>
    <name evidence="12" type="ORF">C7377_0950</name>
</gene>
<comment type="similarity">
    <text evidence="8">Belongs to the NqrA family.</text>
</comment>
<evidence type="ECO:0000256" key="1">
    <source>
        <dbReference type="ARBA" id="ARBA00022448"/>
    </source>
</evidence>
<keyword evidence="1 8" id="KW-0813">Transport</keyword>
<accession>A0A7L4UT00</accession>
<keyword evidence="6 8" id="KW-0830">Ubiquinone</keyword>
<keyword evidence="2 8" id="KW-1278">Translocase</keyword>
<dbReference type="Proteomes" id="UP000251835">
    <property type="component" value="Unassembled WGS sequence"/>
</dbReference>
<comment type="function">
    <text evidence="8">NQR complex catalyzes the reduction of ubiquinone-1 to ubiquinol by two successive reactions, coupled with the transport of Na(+) ions from the cytoplasm to the periplasm. NqrA to NqrE are probably involved in the second step, the conversion of ubisemiquinone to ubiquinol.</text>
</comment>
<dbReference type="PANTHER" id="PTHR37839">
    <property type="entry name" value="NA(+)-TRANSLOCATING NADH-QUINONE REDUCTASE SUBUNIT A"/>
    <property type="match status" value="1"/>
</dbReference>
<dbReference type="NCBIfam" id="NF003761">
    <property type="entry name" value="PRK05352.1-4"/>
    <property type="match status" value="1"/>
</dbReference>
<evidence type="ECO:0000259" key="10">
    <source>
        <dbReference type="Pfam" id="PF11973"/>
    </source>
</evidence>
<evidence type="ECO:0000256" key="6">
    <source>
        <dbReference type="ARBA" id="ARBA00023075"/>
    </source>
</evidence>
<dbReference type="EMBL" id="QENZ01000003">
    <property type="protein sequence ID" value="PVX52621.1"/>
    <property type="molecule type" value="Genomic_DNA"/>
</dbReference>
<keyword evidence="3 8" id="KW-0520">NAD</keyword>
<dbReference type="EC" id="7.2.1.1" evidence="8"/>
<keyword evidence="5 8" id="KW-0406">Ion transport</keyword>
<keyword evidence="4 8" id="KW-0915">Sodium</keyword>
<comment type="catalytic activity">
    <reaction evidence="8">
        <text>a ubiquinone + n Na(+)(in) + NADH + H(+) = a ubiquinol + n Na(+)(out) + NAD(+)</text>
        <dbReference type="Rhea" id="RHEA:47748"/>
        <dbReference type="Rhea" id="RHEA-COMP:9565"/>
        <dbReference type="Rhea" id="RHEA-COMP:9566"/>
        <dbReference type="ChEBI" id="CHEBI:15378"/>
        <dbReference type="ChEBI" id="CHEBI:16389"/>
        <dbReference type="ChEBI" id="CHEBI:17976"/>
        <dbReference type="ChEBI" id="CHEBI:29101"/>
        <dbReference type="ChEBI" id="CHEBI:57540"/>
        <dbReference type="ChEBI" id="CHEBI:57945"/>
        <dbReference type="EC" id="7.2.1.1"/>
    </reaction>
</comment>
<feature type="domain" description="NqrA N-terminal barrel-sandwich hybrid" evidence="9">
    <location>
        <begin position="6"/>
        <end position="97"/>
    </location>
</feature>
<evidence type="ECO:0000256" key="2">
    <source>
        <dbReference type="ARBA" id="ARBA00022967"/>
    </source>
</evidence>
<dbReference type="InterPro" id="IPR056147">
    <property type="entry name" value="NQRA_N"/>
</dbReference>
<feature type="domain" description="Na(+)-translocating NADH-quinone reductase subunit A C-terminal" evidence="10">
    <location>
        <begin position="264"/>
        <end position="312"/>
    </location>
</feature>
<evidence type="ECO:0000313" key="13">
    <source>
        <dbReference type="Proteomes" id="UP000251835"/>
    </source>
</evidence>
<dbReference type="NCBIfam" id="TIGR01936">
    <property type="entry name" value="nqrA"/>
    <property type="match status" value="1"/>
</dbReference>
<dbReference type="GO" id="GO:0006814">
    <property type="term" value="P:sodium ion transport"/>
    <property type="evidence" value="ECO:0007669"/>
    <property type="project" value="UniProtKB-UniRule"/>
</dbReference>
<protein>
    <recommendedName>
        <fullName evidence="8">Na(+)-translocating NADH-quinone reductase subunit A</fullName>
        <shortName evidence="8">Na(+)-NQR subunit A</shortName>
        <shortName evidence="8">Na(+)-translocating NQR subunit A</shortName>
        <ecNumber evidence="8">7.2.1.1</ecNumber>
    </recommendedName>
    <alternativeName>
        <fullName evidence="8">NQR complex subunit A</fullName>
    </alternativeName>
    <alternativeName>
        <fullName evidence="8">NQR-1 subunit A</fullName>
    </alternativeName>
</protein>
<dbReference type="HAMAP" id="MF_00425">
    <property type="entry name" value="NqrA"/>
    <property type="match status" value="1"/>
</dbReference>
<evidence type="ECO:0000259" key="11">
    <source>
        <dbReference type="Pfam" id="PF24836"/>
    </source>
</evidence>
<feature type="domain" description="NqrA second alpha/beta" evidence="11">
    <location>
        <begin position="117"/>
        <end position="254"/>
    </location>
</feature>
<proteinExistence type="inferred from homology"/>
<dbReference type="Pfam" id="PF05896">
    <property type="entry name" value="NQRA_N"/>
    <property type="match status" value="1"/>
</dbReference>
<evidence type="ECO:0000256" key="7">
    <source>
        <dbReference type="ARBA" id="ARBA00023201"/>
    </source>
</evidence>
<dbReference type="PANTHER" id="PTHR37839:SF1">
    <property type="entry name" value="NA(+)-TRANSLOCATING NADH-QUINONE REDUCTASE SUBUNIT A"/>
    <property type="match status" value="1"/>
</dbReference>
<dbReference type="RefSeq" id="WP_116496148.1">
    <property type="nucleotide sequence ID" value="NZ_QENZ01000003.1"/>
</dbReference>
<evidence type="ECO:0000256" key="4">
    <source>
        <dbReference type="ARBA" id="ARBA00023053"/>
    </source>
</evidence>
<comment type="caution">
    <text evidence="12">The sequence shown here is derived from an EMBL/GenBank/DDBJ whole genome shotgun (WGS) entry which is preliminary data.</text>
</comment>
<organism evidence="12 13">
    <name type="scientific">Balneicella halophila</name>
    <dbReference type="NCBI Taxonomy" id="1537566"/>
    <lineage>
        <taxon>Bacteria</taxon>
        <taxon>Pseudomonadati</taxon>
        <taxon>Bacteroidota</taxon>
        <taxon>Bacteroidia</taxon>
        <taxon>Bacteroidales</taxon>
        <taxon>Balneicellaceae</taxon>
        <taxon>Balneicella</taxon>
    </lineage>
</organism>
<evidence type="ECO:0000256" key="8">
    <source>
        <dbReference type="HAMAP-Rule" id="MF_00425"/>
    </source>
</evidence>
<dbReference type="Pfam" id="PF24836">
    <property type="entry name" value="NQRA_2nd"/>
    <property type="match status" value="1"/>
</dbReference>
<keyword evidence="13" id="KW-1185">Reference proteome</keyword>
<dbReference type="AlphaFoldDB" id="A0A7L4UT00"/>
<dbReference type="GO" id="GO:0016655">
    <property type="term" value="F:oxidoreductase activity, acting on NAD(P)H, quinone or similar compound as acceptor"/>
    <property type="evidence" value="ECO:0007669"/>
    <property type="project" value="UniProtKB-UniRule"/>
</dbReference>
<dbReference type="InterPro" id="IPR056148">
    <property type="entry name" value="NQRA_2nd"/>
</dbReference>
<reference evidence="12 13" key="1">
    <citation type="submission" date="2018-05" db="EMBL/GenBank/DDBJ databases">
        <title>Genomic Encyclopedia of Type Strains, Phase IV (KMG-IV): sequencing the most valuable type-strain genomes for metagenomic binning, comparative biology and taxonomic classification.</title>
        <authorList>
            <person name="Goeker M."/>
        </authorList>
    </citation>
    <scope>NUCLEOTIDE SEQUENCE [LARGE SCALE GENOMIC DNA]</scope>
    <source>
        <strain evidence="12 13">DSM 28579</strain>
    </source>
</reference>
<dbReference type="InterPro" id="IPR022615">
    <property type="entry name" value="NqrA_C_domain"/>
</dbReference>
<dbReference type="Pfam" id="PF11973">
    <property type="entry name" value="NQRA_SLBB"/>
    <property type="match status" value="1"/>
</dbReference>
<evidence type="ECO:0000313" key="12">
    <source>
        <dbReference type="EMBL" id="PVX52621.1"/>
    </source>
</evidence>
<evidence type="ECO:0000256" key="3">
    <source>
        <dbReference type="ARBA" id="ARBA00023027"/>
    </source>
</evidence>
<name>A0A7L4UT00_BALHA</name>
<dbReference type="InterPro" id="IPR008703">
    <property type="entry name" value="NqrA"/>
</dbReference>
<evidence type="ECO:0000256" key="5">
    <source>
        <dbReference type="ARBA" id="ARBA00023065"/>
    </source>
</evidence>
<sequence length="448" mass="50351">MAKVYRIKQGLDIKLKGKAESIIKQEHANPNEYALKPTDFAGLTPKLTVREGDTVKAGTPLFYDKYHPEVKYVSPVSGVVKEVRRGERRRILEVVVSKNEGAIEYETFDANENASIDEIKKVMLEAGIFPAIKQRPYDIVADPHTKPKAVFVSAFDTAPLAVDYDFVINRNLDAFHAGLRILSKFAPLYLNVGPTSSRKIYEGSKEAKVSIFRGPHPASNVGTQINKLNPINKDEVVWTIAPQDIIILGRLFEEKKYDARILTAVCGSEIINPLYVELPKGFAVKEVLCGNLKDDNTIRIISGNVLTGTKIEETGYLGFYSSQITVIPEGDEYEFLGWAKPGFGKMSVSRTFFSWLNMNKKYELSSNLHGEERAFVMTDEYDKVFPMDILPVQLLKAILAKDIDKMEQLGIYEVAPEDFALCEFVCTSKIESQRIVREGLNYLKTELS</sequence>
<comment type="subunit">
    <text evidence="8">Composed of six subunits; NqrA, NqrB, NqrC, NqrD, NqrE and NqrF.</text>
</comment>
<evidence type="ECO:0000259" key="9">
    <source>
        <dbReference type="Pfam" id="PF05896"/>
    </source>
</evidence>